<gene>
    <name evidence="1" type="ORF">AWC30_05000</name>
</gene>
<dbReference type="PANTHER" id="PTHR10151:SF120">
    <property type="entry name" value="BIS(5'-ADENOSYL)-TRIPHOSPHATASE"/>
    <property type="match status" value="1"/>
</dbReference>
<evidence type="ECO:0000313" key="1">
    <source>
        <dbReference type="EMBL" id="ORX06929.1"/>
    </source>
</evidence>
<dbReference type="SUPFAM" id="SSF53649">
    <property type="entry name" value="Alkaline phosphatase-like"/>
    <property type="match status" value="1"/>
</dbReference>
<dbReference type="InterPro" id="IPR017850">
    <property type="entry name" value="Alkaline_phosphatase_core_sf"/>
</dbReference>
<dbReference type="EMBL" id="LQPZ01000013">
    <property type="protein sequence ID" value="ORX06929.1"/>
    <property type="molecule type" value="Genomic_DNA"/>
</dbReference>
<comment type="caution">
    <text evidence="1">The sequence shown here is derived from an EMBL/GenBank/DDBJ whole genome shotgun (WGS) entry which is preliminary data.</text>
</comment>
<name>A0A1X2EMQ7_9MYCO</name>
<accession>A0A1X2EMQ7</accession>
<dbReference type="RefSeq" id="WP_085109044.1">
    <property type="nucleotide sequence ID" value="NZ_JACKSN010000171.1"/>
</dbReference>
<evidence type="ECO:0000313" key="2">
    <source>
        <dbReference type="Proteomes" id="UP000193090"/>
    </source>
</evidence>
<sequence length="370" mass="38165">MAGTICDVLPAAAALLGAPDATDSLGLVSAFGAKRRVMVLLVDGLGRHLLDDLGSEAPLLAAAAAGGAGRLQTLRCAFPSTTPTNLVSLGTGVAPGRHGVLGFTVNVPGTDTVLIHILWHDEPPPTRWQPIPTWFARLNAAGIPARAVLPTPFLTSGLTVAAYGGAELIDAGTGDYAQAMLDALAGGRGLVYGYVSALDTAAHRFGIGSPQWHAAAGYVDAVVTGLVDGLPDDTALLVTADHGGLNIAEPDHVDLDADPALLDGVRVIAGEPRVRYLHTAPGAAEDVRAVWAERLAGRAEVQTRAEAIDTGLFGPVRDEVRERIGDVVITCTGATAVMASAHEPPQISQMIGFHGAKTDVEMMIPLICFA</sequence>
<dbReference type="PANTHER" id="PTHR10151">
    <property type="entry name" value="ECTONUCLEOTIDE PYROPHOSPHATASE/PHOSPHODIESTERASE"/>
    <property type="match status" value="1"/>
</dbReference>
<dbReference type="Gene3D" id="3.40.720.10">
    <property type="entry name" value="Alkaline Phosphatase, subunit A"/>
    <property type="match status" value="1"/>
</dbReference>
<protein>
    <submittedName>
        <fullName evidence="1">Nucleotide pyrophosphatase</fullName>
    </submittedName>
</protein>
<keyword evidence="2" id="KW-1185">Reference proteome</keyword>
<dbReference type="Proteomes" id="UP000193090">
    <property type="component" value="Unassembled WGS sequence"/>
</dbReference>
<dbReference type="OrthoDB" id="9779267at2"/>
<proteinExistence type="predicted"/>
<dbReference type="STRING" id="1798.AWC30_05000"/>
<dbReference type="GO" id="GO:0016787">
    <property type="term" value="F:hydrolase activity"/>
    <property type="evidence" value="ECO:0007669"/>
    <property type="project" value="UniProtKB-ARBA"/>
</dbReference>
<organism evidence="1 2">
    <name type="scientific">Mycolicibacillus trivialis</name>
    <dbReference type="NCBI Taxonomy" id="1798"/>
    <lineage>
        <taxon>Bacteria</taxon>
        <taxon>Bacillati</taxon>
        <taxon>Actinomycetota</taxon>
        <taxon>Actinomycetes</taxon>
        <taxon>Mycobacteriales</taxon>
        <taxon>Mycobacteriaceae</taxon>
        <taxon>Mycolicibacillus</taxon>
    </lineage>
</organism>
<reference evidence="1 2" key="1">
    <citation type="submission" date="2016-01" db="EMBL/GenBank/DDBJ databases">
        <title>The new phylogeny of the genus Mycobacterium.</title>
        <authorList>
            <person name="Tarcisio F."/>
            <person name="Conor M."/>
            <person name="Antonella G."/>
            <person name="Elisabetta G."/>
            <person name="Giulia F.S."/>
            <person name="Sara T."/>
            <person name="Anna F."/>
            <person name="Clotilde B."/>
            <person name="Roberto B."/>
            <person name="Veronica D.S."/>
            <person name="Fabio R."/>
            <person name="Monica P."/>
            <person name="Olivier J."/>
            <person name="Enrico T."/>
            <person name="Nicola S."/>
        </authorList>
    </citation>
    <scope>NUCLEOTIDE SEQUENCE [LARGE SCALE GENOMIC DNA]</scope>
    <source>
        <strain evidence="1 2">DSM 44153</strain>
    </source>
</reference>
<dbReference type="Pfam" id="PF01663">
    <property type="entry name" value="Phosphodiest"/>
    <property type="match status" value="1"/>
</dbReference>
<dbReference type="AlphaFoldDB" id="A0A1X2EMQ7"/>
<dbReference type="InterPro" id="IPR002591">
    <property type="entry name" value="Phosphodiest/P_Trfase"/>
</dbReference>